<organism evidence="2 3">
    <name type="scientific">Cystobacter ferrugineus</name>
    <dbReference type="NCBI Taxonomy" id="83449"/>
    <lineage>
        <taxon>Bacteria</taxon>
        <taxon>Pseudomonadati</taxon>
        <taxon>Myxococcota</taxon>
        <taxon>Myxococcia</taxon>
        <taxon>Myxococcales</taxon>
        <taxon>Cystobacterineae</taxon>
        <taxon>Archangiaceae</taxon>
        <taxon>Cystobacter</taxon>
    </lineage>
</organism>
<dbReference type="PANTHER" id="PTHR30203">
    <property type="entry name" value="OUTER MEMBRANE CATION EFFLUX PROTEIN"/>
    <property type="match status" value="1"/>
</dbReference>
<name>A0A1L9BAC7_9BACT</name>
<dbReference type="AlphaFoldDB" id="A0A1L9BAC7"/>
<comment type="caution">
    <text evidence="2">The sequence shown here is derived from an EMBL/GenBank/DDBJ whole genome shotgun (WGS) entry which is preliminary data.</text>
</comment>
<dbReference type="EMBL" id="MPIN01000004">
    <property type="protein sequence ID" value="OJH39191.1"/>
    <property type="molecule type" value="Genomic_DNA"/>
</dbReference>
<gene>
    <name evidence="2" type="ORF">BON30_16790</name>
</gene>
<feature type="signal peptide" evidence="1">
    <location>
        <begin position="1"/>
        <end position="30"/>
    </location>
</feature>
<keyword evidence="1" id="KW-0732">Signal</keyword>
<dbReference type="InterPro" id="IPR010131">
    <property type="entry name" value="MdtP/NodT-like"/>
</dbReference>
<reference evidence="3" key="1">
    <citation type="submission" date="2016-11" db="EMBL/GenBank/DDBJ databases">
        <authorList>
            <person name="Shukria A."/>
            <person name="Stevens D.C."/>
        </authorList>
    </citation>
    <scope>NUCLEOTIDE SEQUENCE [LARGE SCALE GENOMIC DNA]</scope>
    <source>
        <strain evidence="3">Cbfe23</strain>
    </source>
</reference>
<dbReference type="Gene3D" id="1.20.1600.10">
    <property type="entry name" value="Outer membrane efflux proteins (OEP)"/>
    <property type="match status" value="1"/>
</dbReference>
<dbReference type="SUPFAM" id="SSF56954">
    <property type="entry name" value="Outer membrane efflux proteins (OEP)"/>
    <property type="match status" value="1"/>
</dbReference>
<dbReference type="Proteomes" id="UP000182229">
    <property type="component" value="Unassembled WGS sequence"/>
</dbReference>
<protein>
    <recommendedName>
        <fullName evidence="4">Transporter</fullName>
    </recommendedName>
</protein>
<evidence type="ECO:0000256" key="1">
    <source>
        <dbReference type="SAM" id="SignalP"/>
    </source>
</evidence>
<proteinExistence type="predicted"/>
<reference evidence="2 3" key="2">
    <citation type="submission" date="2016-12" db="EMBL/GenBank/DDBJ databases">
        <title>Draft Genome Sequence of Cystobacter ferrugineus Strain Cbfe23.</title>
        <authorList>
            <person name="Akbar S."/>
            <person name="Dowd S.E."/>
            <person name="Stevens D.C."/>
        </authorList>
    </citation>
    <scope>NUCLEOTIDE SEQUENCE [LARGE SCALE GENOMIC DNA]</scope>
    <source>
        <strain evidence="2 3">Cbfe23</strain>
    </source>
</reference>
<keyword evidence="3" id="KW-1185">Reference proteome</keyword>
<evidence type="ECO:0000313" key="3">
    <source>
        <dbReference type="Proteomes" id="UP000182229"/>
    </source>
</evidence>
<dbReference type="GO" id="GO:0015562">
    <property type="term" value="F:efflux transmembrane transporter activity"/>
    <property type="evidence" value="ECO:0007669"/>
    <property type="project" value="InterPro"/>
</dbReference>
<sequence length="420" mass="44808">MRGRRAASTVRVIMVVVLAALVLTASPPEATALTFAEALALAGRTPGPEGAARAAEVRRAESARLSPLVFNPQLTVEPGYRQRSDERGADLRLGVSQSFGLSGQVGARNTAVHAEQAALDAEALAALLTRRLALAEAWLRLWAAEQAVTQGLHEVELAASFRQAVEGASKLGASTKLELAEASAYLAEARLSVLDAEGKVAERRVELAKLLGREPTRPLQTRGSLPEVELPPDEARRPLVAQAAGLPEAMARVLGARVERARAAEAHASRGSWLQVGVTGMREYDGATGGALTLTLTPSLFERGERDRGTLLASAEKLEGEARDAGHRAAAELALCFHDVEHSREVRETLQEQLLPATEEAARLREFLFQSGDSTVPEVVLARRALAAARIRLGHARAEESWARVKAHLLIDALSGVPTP</sequence>
<feature type="chain" id="PRO_5012634685" description="Transporter" evidence="1">
    <location>
        <begin position="31"/>
        <end position="420"/>
    </location>
</feature>
<dbReference type="PANTHER" id="PTHR30203:SF24">
    <property type="entry name" value="BLR4935 PROTEIN"/>
    <property type="match status" value="1"/>
</dbReference>
<dbReference type="STRING" id="83449.BON30_16790"/>
<dbReference type="OrthoDB" id="5500282at2"/>
<accession>A0A1L9BAC7</accession>
<evidence type="ECO:0000313" key="2">
    <source>
        <dbReference type="EMBL" id="OJH39191.1"/>
    </source>
</evidence>
<evidence type="ECO:0008006" key="4">
    <source>
        <dbReference type="Google" id="ProtNLM"/>
    </source>
</evidence>